<dbReference type="InterPro" id="IPR013083">
    <property type="entry name" value="Znf_RING/FYVE/PHD"/>
</dbReference>
<protein>
    <recommendedName>
        <fullName evidence="6">RING-type domain-containing protein</fullName>
    </recommendedName>
</protein>
<feature type="domain" description="RING-type" evidence="6">
    <location>
        <begin position="26"/>
        <end position="75"/>
    </location>
</feature>
<evidence type="ECO:0000256" key="1">
    <source>
        <dbReference type="ARBA" id="ARBA00022723"/>
    </source>
</evidence>
<gene>
    <name evidence="7" type="ORF">ILEXP_LOCUS16633</name>
</gene>
<dbReference type="PROSITE" id="PS50089">
    <property type="entry name" value="ZF_RING_2"/>
    <property type="match status" value="1"/>
</dbReference>
<keyword evidence="2 4" id="KW-0863">Zinc-finger</keyword>
<accession>A0ABC8S113</accession>
<feature type="region of interest" description="Disordered" evidence="5">
    <location>
        <begin position="1"/>
        <end position="24"/>
    </location>
</feature>
<dbReference type="EMBL" id="CAUOFW020001781">
    <property type="protein sequence ID" value="CAK9148663.1"/>
    <property type="molecule type" value="Genomic_DNA"/>
</dbReference>
<dbReference type="SUPFAM" id="SSF57850">
    <property type="entry name" value="RING/U-box"/>
    <property type="match status" value="1"/>
</dbReference>
<dbReference type="InterPro" id="IPR018957">
    <property type="entry name" value="Znf_C3HC4_RING-type"/>
</dbReference>
<sequence>MAEDGGNMMMEHKNNSSSSASDSNPCPICLGSIIQESYLDRCFHKFCYKCIVHWFKVAASKHSCPPSSVKCPLCKDLIMHK</sequence>
<reference evidence="7 8" key="1">
    <citation type="submission" date="2024-02" db="EMBL/GenBank/DDBJ databases">
        <authorList>
            <person name="Vignale AGUSTIN F."/>
            <person name="Sosa J E."/>
            <person name="Modenutti C."/>
        </authorList>
    </citation>
    <scope>NUCLEOTIDE SEQUENCE [LARGE SCALE GENOMIC DNA]</scope>
</reference>
<proteinExistence type="predicted"/>
<dbReference type="Proteomes" id="UP001642360">
    <property type="component" value="Unassembled WGS sequence"/>
</dbReference>
<evidence type="ECO:0000313" key="8">
    <source>
        <dbReference type="Proteomes" id="UP001642360"/>
    </source>
</evidence>
<name>A0ABC8S113_9AQUA</name>
<evidence type="ECO:0000256" key="3">
    <source>
        <dbReference type="ARBA" id="ARBA00022833"/>
    </source>
</evidence>
<dbReference type="InterPro" id="IPR017907">
    <property type="entry name" value="Znf_RING_CS"/>
</dbReference>
<keyword evidence="3" id="KW-0862">Zinc</keyword>
<evidence type="ECO:0000259" key="6">
    <source>
        <dbReference type="PROSITE" id="PS50089"/>
    </source>
</evidence>
<dbReference type="PANTHER" id="PTHR47692">
    <property type="entry name" value="RING/U-BOX SUPERFAMILY PROTEIN"/>
    <property type="match status" value="1"/>
</dbReference>
<dbReference type="Gene3D" id="3.30.40.10">
    <property type="entry name" value="Zinc/RING finger domain, C3HC4 (zinc finger)"/>
    <property type="match status" value="1"/>
</dbReference>
<evidence type="ECO:0000256" key="2">
    <source>
        <dbReference type="ARBA" id="ARBA00022771"/>
    </source>
</evidence>
<dbReference type="AlphaFoldDB" id="A0ABC8S113"/>
<dbReference type="SMART" id="SM00184">
    <property type="entry name" value="RING"/>
    <property type="match status" value="1"/>
</dbReference>
<evidence type="ECO:0000313" key="7">
    <source>
        <dbReference type="EMBL" id="CAK9148663.1"/>
    </source>
</evidence>
<dbReference type="GO" id="GO:0008270">
    <property type="term" value="F:zinc ion binding"/>
    <property type="evidence" value="ECO:0007669"/>
    <property type="project" value="UniProtKB-KW"/>
</dbReference>
<comment type="caution">
    <text evidence="7">The sequence shown here is derived from an EMBL/GenBank/DDBJ whole genome shotgun (WGS) entry which is preliminary data.</text>
</comment>
<dbReference type="Pfam" id="PF00097">
    <property type="entry name" value="zf-C3HC4"/>
    <property type="match status" value="1"/>
</dbReference>
<dbReference type="PANTHER" id="PTHR47692:SF2">
    <property type="entry name" value="ZINC FINGER RING-TYPE DOMAIN CONTAINING PROTEIN"/>
    <property type="match status" value="1"/>
</dbReference>
<keyword evidence="8" id="KW-1185">Reference proteome</keyword>
<feature type="compositionally biased region" description="Low complexity" evidence="5">
    <location>
        <begin position="15"/>
        <end position="24"/>
    </location>
</feature>
<dbReference type="PROSITE" id="PS00518">
    <property type="entry name" value="ZF_RING_1"/>
    <property type="match status" value="1"/>
</dbReference>
<dbReference type="InterPro" id="IPR001841">
    <property type="entry name" value="Znf_RING"/>
</dbReference>
<evidence type="ECO:0000256" key="4">
    <source>
        <dbReference type="PROSITE-ProRule" id="PRU00175"/>
    </source>
</evidence>
<organism evidence="7 8">
    <name type="scientific">Ilex paraguariensis</name>
    <name type="common">yerba mate</name>
    <dbReference type="NCBI Taxonomy" id="185542"/>
    <lineage>
        <taxon>Eukaryota</taxon>
        <taxon>Viridiplantae</taxon>
        <taxon>Streptophyta</taxon>
        <taxon>Embryophyta</taxon>
        <taxon>Tracheophyta</taxon>
        <taxon>Spermatophyta</taxon>
        <taxon>Magnoliopsida</taxon>
        <taxon>eudicotyledons</taxon>
        <taxon>Gunneridae</taxon>
        <taxon>Pentapetalae</taxon>
        <taxon>asterids</taxon>
        <taxon>campanulids</taxon>
        <taxon>Aquifoliales</taxon>
        <taxon>Aquifoliaceae</taxon>
        <taxon>Ilex</taxon>
    </lineage>
</organism>
<keyword evidence="1" id="KW-0479">Metal-binding</keyword>
<evidence type="ECO:0000256" key="5">
    <source>
        <dbReference type="SAM" id="MobiDB-lite"/>
    </source>
</evidence>